<dbReference type="Gene3D" id="1.20.120.550">
    <property type="entry name" value="Membrane associated eicosanoid/glutathione metabolism-like domain"/>
    <property type="match status" value="1"/>
</dbReference>
<dbReference type="InterPro" id="IPR023352">
    <property type="entry name" value="MAPEG-like_dom_sf"/>
</dbReference>
<dbReference type="OrthoDB" id="2122304at2759"/>
<dbReference type="RefSeq" id="XP_056491110.1">
    <property type="nucleotide sequence ID" value="XM_056628376.1"/>
</dbReference>
<dbReference type="GeneID" id="81367356"/>
<comment type="caution">
    <text evidence="6">The sequence shown here is derived from an EMBL/GenBank/DDBJ whole genome shotgun (WGS) entry which is preliminary data.</text>
</comment>
<organism evidence="6 7">
    <name type="scientific">Penicillium cosmopolitanum</name>
    <dbReference type="NCBI Taxonomy" id="1131564"/>
    <lineage>
        <taxon>Eukaryota</taxon>
        <taxon>Fungi</taxon>
        <taxon>Dikarya</taxon>
        <taxon>Ascomycota</taxon>
        <taxon>Pezizomycotina</taxon>
        <taxon>Eurotiomycetes</taxon>
        <taxon>Eurotiomycetidae</taxon>
        <taxon>Eurotiales</taxon>
        <taxon>Aspergillaceae</taxon>
        <taxon>Penicillium</taxon>
    </lineage>
</organism>
<dbReference type="Proteomes" id="UP001147747">
    <property type="component" value="Unassembled WGS sequence"/>
</dbReference>
<evidence type="ECO:0000256" key="2">
    <source>
        <dbReference type="ARBA" id="ARBA00022692"/>
    </source>
</evidence>
<proteinExistence type="predicted"/>
<evidence type="ECO:0000313" key="7">
    <source>
        <dbReference type="Proteomes" id="UP001147747"/>
    </source>
</evidence>
<name>A0A9W9W5X6_9EURO</name>
<feature type="transmembrane region" description="Helical" evidence="5">
    <location>
        <begin position="6"/>
        <end position="27"/>
    </location>
</feature>
<dbReference type="Pfam" id="PF01124">
    <property type="entry name" value="MAPEG"/>
    <property type="match status" value="1"/>
</dbReference>
<evidence type="ECO:0000313" key="6">
    <source>
        <dbReference type="EMBL" id="KAJ5403868.1"/>
    </source>
</evidence>
<dbReference type="PANTHER" id="PTHR35371:SF1">
    <property type="entry name" value="BLR7753 PROTEIN"/>
    <property type="match status" value="1"/>
</dbReference>
<reference evidence="6" key="1">
    <citation type="submission" date="2022-12" db="EMBL/GenBank/DDBJ databases">
        <authorList>
            <person name="Petersen C."/>
        </authorList>
    </citation>
    <scope>NUCLEOTIDE SEQUENCE</scope>
    <source>
        <strain evidence="6">IBT 29677</strain>
    </source>
</reference>
<dbReference type="AlphaFoldDB" id="A0A9W9W5X6"/>
<gene>
    <name evidence="6" type="ORF">N7509_003739</name>
</gene>
<accession>A0A9W9W5X6</accession>
<keyword evidence="3 5" id="KW-1133">Transmembrane helix</keyword>
<comment type="subcellular location">
    <subcellularLocation>
        <location evidence="1">Membrane</location>
    </subcellularLocation>
</comment>
<keyword evidence="4 5" id="KW-0472">Membrane</keyword>
<evidence type="ECO:0000256" key="5">
    <source>
        <dbReference type="SAM" id="Phobius"/>
    </source>
</evidence>
<dbReference type="EMBL" id="JAPZBU010000005">
    <property type="protein sequence ID" value="KAJ5403868.1"/>
    <property type="molecule type" value="Genomic_DNA"/>
</dbReference>
<keyword evidence="2 5" id="KW-0812">Transmembrane</keyword>
<keyword evidence="7" id="KW-1185">Reference proteome</keyword>
<dbReference type="PANTHER" id="PTHR35371">
    <property type="entry name" value="INNER MEMBRANE PROTEIN"/>
    <property type="match status" value="1"/>
</dbReference>
<evidence type="ECO:0000256" key="3">
    <source>
        <dbReference type="ARBA" id="ARBA00022989"/>
    </source>
</evidence>
<evidence type="ECO:0000256" key="1">
    <source>
        <dbReference type="ARBA" id="ARBA00004370"/>
    </source>
</evidence>
<evidence type="ECO:0000256" key="4">
    <source>
        <dbReference type="ARBA" id="ARBA00023136"/>
    </source>
</evidence>
<protein>
    <submittedName>
        <fullName evidence="6">Uncharacterized protein</fullName>
    </submittedName>
</protein>
<reference evidence="6" key="2">
    <citation type="journal article" date="2023" name="IMA Fungus">
        <title>Comparative genomic study of the Penicillium genus elucidates a diverse pangenome and 15 lateral gene transfer events.</title>
        <authorList>
            <person name="Petersen C."/>
            <person name="Sorensen T."/>
            <person name="Nielsen M.R."/>
            <person name="Sondergaard T.E."/>
            <person name="Sorensen J.L."/>
            <person name="Fitzpatrick D.A."/>
            <person name="Frisvad J.C."/>
            <person name="Nielsen K.L."/>
        </authorList>
    </citation>
    <scope>NUCLEOTIDE SEQUENCE</scope>
    <source>
        <strain evidence="6">IBT 29677</strain>
    </source>
</reference>
<dbReference type="GO" id="GO:0016020">
    <property type="term" value="C:membrane"/>
    <property type="evidence" value="ECO:0007669"/>
    <property type="project" value="UniProtKB-SubCell"/>
</dbReference>
<dbReference type="SUPFAM" id="SSF161084">
    <property type="entry name" value="MAPEG domain-like"/>
    <property type="match status" value="1"/>
</dbReference>
<dbReference type="InterPro" id="IPR001129">
    <property type="entry name" value="Membr-assoc_MAPEG"/>
</dbReference>
<sequence length="153" mass="16614">MSGSNYSIHSIVAAYGLGLAPHNYYLIKMMANAKGQSSNILPRENLTNLKGKISTQVWDKLARARGAHLNAMEGLPMFAAAMLAGNLAKLPAKDLNYMALDYLAVRVLYTAVYMGVKSELGSYLRTGIWAWSISIPIWVLIRAGKAVNAGDPL</sequence>